<proteinExistence type="predicted"/>
<dbReference type="PANTHER" id="PTHR43792:SF1">
    <property type="entry name" value="N-ACETYLTRANSFERASE DOMAIN-CONTAINING PROTEIN"/>
    <property type="match status" value="1"/>
</dbReference>
<dbReference type="AlphaFoldDB" id="A0A1X6ZKL4"/>
<dbReference type="PROSITE" id="PS51186">
    <property type="entry name" value="GNAT"/>
    <property type="match status" value="1"/>
</dbReference>
<dbReference type="RefSeq" id="WP_159454048.1">
    <property type="nucleotide sequence ID" value="NZ_FWFX01000008.1"/>
</dbReference>
<gene>
    <name evidence="2" type="ORF">ROA7450_02774</name>
</gene>
<feature type="domain" description="N-acetyltransferase" evidence="1">
    <location>
        <begin position="9"/>
        <end position="164"/>
    </location>
</feature>
<dbReference type="InterPro" id="IPR016181">
    <property type="entry name" value="Acyl_CoA_acyltransferase"/>
</dbReference>
<dbReference type="OrthoDB" id="6293260at2"/>
<keyword evidence="3" id="KW-1185">Reference proteome</keyword>
<evidence type="ECO:0000259" key="1">
    <source>
        <dbReference type="PROSITE" id="PS51186"/>
    </source>
</evidence>
<dbReference type="InterPro" id="IPR051531">
    <property type="entry name" value="N-acetyltransferase"/>
</dbReference>
<dbReference type="Proteomes" id="UP000193061">
    <property type="component" value="Unassembled WGS sequence"/>
</dbReference>
<accession>A0A1X6ZKL4</accession>
<dbReference type="EMBL" id="FWFX01000008">
    <property type="protein sequence ID" value="SLN54040.1"/>
    <property type="molecule type" value="Genomic_DNA"/>
</dbReference>
<sequence length="164" mass="18776">MQELRTQRLLLRQWQANDIDAYVRYFSDPEAARYFGGARNPDEAWRHMAQNIGHWHLNGFGYWAVEEIGTGVFIGCVGLWKSLEWPELELGYWIDDRQQHKGFAEEAAIACIQYARETLNAPSLVSYIDPANVPSQRLASKLGAINEKIIDLAGQGAHLVYRHF</sequence>
<dbReference type="Gene3D" id="3.40.630.30">
    <property type="match status" value="1"/>
</dbReference>
<dbReference type="InterPro" id="IPR000182">
    <property type="entry name" value="GNAT_dom"/>
</dbReference>
<reference evidence="2 3" key="1">
    <citation type="submission" date="2017-03" db="EMBL/GenBank/DDBJ databases">
        <authorList>
            <person name="Afonso C.L."/>
            <person name="Miller P.J."/>
            <person name="Scott M.A."/>
            <person name="Spackman E."/>
            <person name="Goraichik I."/>
            <person name="Dimitrov K.M."/>
            <person name="Suarez D.L."/>
            <person name="Swayne D.E."/>
        </authorList>
    </citation>
    <scope>NUCLEOTIDE SEQUENCE [LARGE SCALE GENOMIC DNA]</scope>
    <source>
        <strain evidence="2 3">CECT 7450</strain>
    </source>
</reference>
<dbReference type="GO" id="GO:0016747">
    <property type="term" value="F:acyltransferase activity, transferring groups other than amino-acyl groups"/>
    <property type="evidence" value="ECO:0007669"/>
    <property type="project" value="InterPro"/>
</dbReference>
<dbReference type="PANTHER" id="PTHR43792">
    <property type="entry name" value="GNAT FAMILY, PUTATIVE (AFU_ORTHOLOGUE AFUA_3G00765)-RELATED-RELATED"/>
    <property type="match status" value="1"/>
</dbReference>
<dbReference type="Pfam" id="PF13302">
    <property type="entry name" value="Acetyltransf_3"/>
    <property type="match status" value="1"/>
</dbReference>
<protein>
    <recommendedName>
        <fullName evidence="1">N-acetyltransferase domain-containing protein</fullName>
    </recommendedName>
</protein>
<evidence type="ECO:0000313" key="2">
    <source>
        <dbReference type="EMBL" id="SLN54040.1"/>
    </source>
</evidence>
<name>A0A1X6ZKL4_9RHOB</name>
<dbReference type="SUPFAM" id="SSF55729">
    <property type="entry name" value="Acyl-CoA N-acyltransferases (Nat)"/>
    <property type="match status" value="1"/>
</dbReference>
<organism evidence="2 3">
    <name type="scientific">Roseovarius albus</name>
    <dbReference type="NCBI Taxonomy" id="1247867"/>
    <lineage>
        <taxon>Bacteria</taxon>
        <taxon>Pseudomonadati</taxon>
        <taxon>Pseudomonadota</taxon>
        <taxon>Alphaproteobacteria</taxon>
        <taxon>Rhodobacterales</taxon>
        <taxon>Roseobacteraceae</taxon>
        <taxon>Roseovarius</taxon>
    </lineage>
</organism>
<evidence type="ECO:0000313" key="3">
    <source>
        <dbReference type="Proteomes" id="UP000193061"/>
    </source>
</evidence>